<sequence length="181" mass="18808">MASKAADEAQAVASTAQEKGQAVVGVAARQARRVGATAKEQADQVRGEVVDQARTLGEEALSQLESQAKTQSRRLADTLSELGDEVQALAEGRPDDADTLAPYVSDAATAVYDVADRVYSLATDIERQGLTAVLGDLQAFARRRPGTFLLGAMAAGFGVGRAVRASKGEEDAESSPMAGGR</sequence>
<evidence type="ECO:0000313" key="2">
    <source>
        <dbReference type="EMBL" id="PZR78612.1"/>
    </source>
</evidence>
<evidence type="ECO:0000313" key="3">
    <source>
        <dbReference type="Proteomes" id="UP000248724"/>
    </source>
</evidence>
<gene>
    <name evidence="2" type="ORF">DLM65_12425</name>
</gene>
<protein>
    <submittedName>
        <fullName evidence="2">Uncharacterized protein</fullName>
    </submittedName>
</protein>
<accession>A0A2W5Z086</accession>
<proteinExistence type="predicted"/>
<comment type="caution">
    <text evidence="2">The sequence shown here is derived from an EMBL/GenBank/DDBJ whole genome shotgun (WGS) entry which is preliminary data.</text>
</comment>
<name>A0A2W5Z086_9BACT</name>
<feature type="region of interest" description="Disordered" evidence="1">
    <location>
        <begin position="1"/>
        <end position="21"/>
    </location>
</feature>
<dbReference type="EMBL" id="QHBU01000254">
    <property type="protein sequence ID" value="PZR78612.1"/>
    <property type="molecule type" value="Genomic_DNA"/>
</dbReference>
<organism evidence="2 3">
    <name type="scientific">Candidatus Aeolococcus gillhamiae</name>
    <dbReference type="NCBI Taxonomy" id="3127015"/>
    <lineage>
        <taxon>Bacteria</taxon>
        <taxon>Bacillati</taxon>
        <taxon>Candidatus Dormiibacterota</taxon>
        <taxon>Candidatus Dormibacteria</taxon>
        <taxon>Candidatus Aeolococcales</taxon>
        <taxon>Candidatus Aeolococcaceae</taxon>
        <taxon>Candidatus Aeolococcus</taxon>
    </lineage>
</organism>
<evidence type="ECO:0000256" key="1">
    <source>
        <dbReference type="SAM" id="MobiDB-lite"/>
    </source>
</evidence>
<dbReference type="AlphaFoldDB" id="A0A2W5Z086"/>
<dbReference type="Proteomes" id="UP000248724">
    <property type="component" value="Unassembled WGS sequence"/>
</dbReference>
<reference evidence="2 3" key="1">
    <citation type="journal article" date="2017" name="Nature">
        <title>Atmospheric trace gases support primary production in Antarctic desert surface soil.</title>
        <authorList>
            <person name="Ji M."/>
            <person name="Greening C."/>
            <person name="Vanwonterghem I."/>
            <person name="Carere C.R."/>
            <person name="Bay S.K."/>
            <person name="Steen J.A."/>
            <person name="Montgomery K."/>
            <person name="Lines T."/>
            <person name="Beardall J."/>
            <person name="van Dorst J."/>
            <person name="Snape I."/>
            <person name="Stott M.B."/>
            <person name="Hugenholtz P."/>
            <person name="Ferrari B.C."/>
        </authorList>
    </citation>
    <scope>NUCLEOTIDE SEQUENCE [LARGE SCALE GENOMIC DNA]</scope>
    <source>
        <strain evidence="2">RRmetagenome_bin12</strain>
    </source>
</reference>